<evidence type="ECO:0000313" key="3">
    <source>
        <dbReference type="EMBL" id="MFC6086111.1"/>
    </source>
</evidence>
<feature type="short sequence motif" description="HXTX 1" evidence="2">
    <location>
        <begin position="40"/>
        <end position="43"/>
    </location>
</feature>
<dbReference type="HAMAP" id="MF_01940">
    <property type="entry name" value="RNA_CPDase"/>
    <property type="match status" value="1"/>
</dbReference>
<evidence type="ECO:0000256" key="1">
    <source>
        <dbReference type="ARBA" id="ARBA00022801"/>
    </source>
</evidence>
<dbReference type="InterPro" id="IPR004175">
    <property type="entry name" value="RNA_CPDase"/>
</dbReference>
<comment type="similarity">
    <text evidence="2">Belongs to the 2H phosphoesterase superfamily. ThpR family.</text>
</comment>
<dbReference type="PANTHER" id="PTHR35561">
    <property type="entry name" value="RNA 2',3'-CYCLIC PHOSPHODIESTERASE"/>
    <property type="match status" value="1"/>
</dbReference>
<evidence type="ECO:0000256" key="2">
    <source>
        <dbReference type="HAMAP-Rule" id="MF_01940"/>
    </source>
</evidence>
<reference evidence="4" key="1">
    <citation type="journal article" date="2019" name="Int. J. Syst. Evol. Microbiol.">
        <title>The Global Catalogue of Microorganisms (GCM) 10K type strain sequencing project: providing services to taxonomists for standard genome sequencing and annotation.</title>
        <authorList>
            <consortium name="The Broad Institute Genomics Platform"/>
            <consortium name="The Broad Institute Genome Sequencing Center for Infectious Disease"/>
            <person name="Wu L."/>
            <person name="Ma J."/>
        </authorList>
    </citation>
    <scope>NUCLEOTIDE SEQUENCE [LARGE SCALE GENOMIC DNA]</scope>
    <source>
        <strain evidence="4">JCM 30346</strain>
    </source>
</reference>
<protein>
    <recommendedName>
        <fullName evidence="2">RNA 2',3'-cyclic phosphodiesterase</fullName>
        <shortName evidence="2">RNA 2',3'-CPDase</shortName>
        <ecNumber evidence="2">3.1.4.58</ecNumber>
    </recommendedName>
</protein>
<feature type="active site" description="Proton acceptor" evidence="2">
    <location>
        <position position="128"/>
    </location>
</feature>
<comment type="caution">
    <text evidence="3">The sequence shown here is derived from an EMBL/GenBank/DDBJ whole genome shotgun (WGS) entry which is preliminary data.</text>
</comment>
<gene>
    <name evidence="3" type="primary">thpR</name>
    <name evidence="3" type="ORF">ACFP1K_33430</name>
</gene>
<accession>A0ABW1NSA6</accession>
<keyword evidence="4" id="KW-1185">Reference proteome</keyword>
<dbReference type="NCBIfam" id="TIGR02258">
    <property type="entry name" value="2_5_ligase"/>
    <property type="match status" value="1"/>
</dbReference>
<dbReference type="InterPro" id="IPR009097">
    <property type="entry name" value="Cyclic_Pdiesterase"/>
</dbReference>
<dbReference type="EC" id="3.1.4.58" evidence="2"/>
<sequence>MRLFVALSPPREALAEVAGAVRSVGDRWPELRWIAPELWHVTLAFLGEVPERALPSLTTRLARAAGRYPPMTLAFAGAGAFPSATRANVLWCGVRGGGTVLPKLAASLAAGAHRAGAREPERRPYHPHLTLGRARTGPDVRELVESLASFEGTPWPADAVHLISSHLGPHVRYEPVDAWPLTGRR</sequence>
<organism evidence="3 4">
    <name type="scientific">Sphaerisporangium aureirubrum</name>
    <dbReference type="NCBI Taxonomy" id="1544736"/>
    <lineage>
        <taxon>Bacteria</taxon>
        <taxon>Bacillati</taxon>
        <taxon>Actinomycetota</taxon>
        <taxon>Actinomycetes</taxon>
        <taxon>Streptosporangiales</taxon>
        <taxon>Streptosporangiaceae</taxon>
        <taxon>Sphaerisporangium</taxon>
    </lineage>
</organism>
<dbReference type="PANTHER" id="PTHR35561:SF1">
    <property type="entry name" value="RNA 2',3'-CYCLIC PHOSPHODIESTERASE"/>
    <property type="match status" value="1"/>
</dbReference>
<dbReference type="RefSeq" id="WP_380760971.1">
    <property type="nucleotide sequence ID" value="NZ_JBHSRF010000077.1"/>
</dbReference>
<feature type="short sequence motif" description="HXTX 2" evidence="2">
    <location>
        <begin position="128"/>
        <end position="131"/>
    </location>
</feature>
<keyword evidence="1 2" id="KW-0378">Hydrolase</keyword>
<evidence type="ECO:0000313" key="4">
    <source>
        <dbReference type="Proteomes" id="UP001596137"/>
    </source>
</evidence>
<feature type="active site" description="Proton donor" evidence="2">
    <location>
        <position position="40"/>
    </location>
</feature>
<dbReference type="SUPFAM" id="SSF55144">
    <property type="entry name" value="LigT-like"/>
    <property type="match status" value="1"/>
</dbReference>
<dbReference type="Proteomes" id="UP001596137">
    <property type="component" value="Unassembled WGS sequence"/>
</dbReference>
<dbReference type="Gene3D" id="3.90.1140.10">
    <property type="entry name" value="Cyclic phosphodiesterase"/>
    <property type="match status" value="1"/>
</dbReference>
<dbReference type="EMBL" id="JBHSRF010000077">
    <property type="protein sequence ID" value="MFC6086111.1"/>
    <property type="molecule type" value="Genomic_DNA"/>
</dbReference>
<proteinExistence type="inferred from homology"/>
<dbReference type="Pfam" id="PF13563">
    <property type="entry name" value="2_5_RNA_ligase2"/>
    <property type="match status" value="1"/>
</dbReference>
<name>A0ABW1NSA6_9ACTN</name>
<comment type="catalytic activity">
    <reaction evidence="2">
        <text>a 3'-end 2',3'-cyclophospho-ribonucleotide-RNA + H2O = a 3'-end 2'-phospho-ribonucleotide-RNA + H(+)</text>
        <dbReference type="Rhea" id="RHEA:11828"/>
        <dbReference type="Rhea" id="RHEA-COMP:10464"/>
        <dbReference type="Rhea" id="RHEA-COMP:17353"/>
        <dbReference type="ChEBI" id="CHEBI:15377"/>
        <dbReference type="ChEBI" id="CHEBI:15378"/>
        <dbReference type="ChEBI" id="CHEBI:83064"/>
        <dbReference type="ChEBI" id="CHEBI:173113"/>
        <dbReference type="EC" id="3.1.4.58"/>
    </reaction>
</comment>
<comment type="function">
    <text evidence="2">Hydrolyzes RNA 2',3'-cyclic phosphodiester to an RNA 2'-phosphomonoester.</text>
</comment>